<comment type="similarity">
    <text evidence="1">Belongs to the NAD(P)-dependent epimerase/dehydratase family.</text>
</comment>
<keyword evidence="3" id="KW-0520">NAD</keyword>
<keyword evidence="2" id="KW-0560">Oxidoreductase</keyword>
<feature type="region of interest" description="Disordered" evidence="4">
    <location>
        <begin position="272"/>
        <end position="300"/>
    </location>
</feature>
<dbReference type="Proteomes" id="UP001501257">
    <property type="component" value="Unassembled WGS sequence"/>
</dbReference>
<dbReference type="CDD" id="cd08946">
    <property type="entry name" value="SDR_e"/>
    <property type="match status" value="1"/>
</dbReference>
<evidence type="ECO:0000313" key="7">
    <source>
        <dbReference type="Proteomes" id="UP001501257"/>
    </source>
</evidence>
<evidence type="ECO:0000256" key="1">
    <source>
        <dbReference type="ARBA" id="ARBA00007637"/>
    </source>
</evidence>
<dbReference type="RefSeq" id="WP_210102344.1">
    <property type="nucleotide sequence ID" value="NZ_BAABLK010000090.1"/>
</dbReference>
<comment type="caution">
    <text evidence="6">The sequence shown here is derived from an EMBL/GenBank/DDBJ whole genome shotgun (WGS) entry which is preliminary data.</text>
</comment>
<evidence type="ECO:0000256" key="3">
    <source>
        <dbReference type="ARBA" id="ARBA00023027"/>
    </source>
</evidence>
<gene>
    <name evidence="6" type="ORF">GCM10025778_33600</name>
</gene>
<evidence type="ECO:0000313" key="6">
    <source>
        <dbReference type="EMBL" id="GAA5228821.1"/>
    </source>
</evidence>
<protein>
    <submittedName>
        <fullName evidence="6">NAD(P)-dependent oxidoreductase</fullName>
    </submittedName>
</protein>
<dbReference type="EMBL" id="BAABLK010000090">
    <property type="protein sequence ID" value="GAA5228821.1"/>
    <property type="molecule type" value="Genomic_DNA"/>
</dbReference>
<dbReference type="Pfam" id="PF01370">
    <property type="entry name" value="Epimerase"/>
    <property type="match status" value="1"/>
</dbReference>
<proteinExistence type="inferred from homology"/>
<feature type="compositionally biased region" description="Basic and acidic residues" evidence="4">
    <location>
        <begin position="290"/>
        <end position="300"/>
    </location>
</feature>
<keyword evidence="7" id="KW-1185">Reference proteome</keyword>
<dbReference type="PANTHER" id="PTHR43103:SF5">
    <property type="entry name" value="4-EPIMERASE, PUTATIVE (AFU_ORTHOLOGUE AFUA_7G00360)-RELATED"/>
    <property type="match status" value="1"/>
</dbReference>
<dbReference type="Gene3D" id="3.40.50.720">
    <property type="entry name" value="NAD(P)-binding Rossmann-like Domain"/>
    <property type="match status" value="1"/>
</dbReference>
<evidence type="ECO:0000256" key="4">
    <source>
        <dbReference type="SAM" id="MobiDB-lite"/>
    </source>
</evidence>
<dbReference type="SUPFAM" id="SSF51735">
    <property type="entry name" value="NAD(P)-binding Rossmann-fold domains"/>
    <property type="match status" value="1"/>
</dbReference>
<name>A0ABP9TR23_9MICC</name>
<feature type="domain" description="NAD-dependent epimerase/dehydratase" evidence="5">
    <location>
        <begin position="19"/>
        <end position="184"/>
    </location>
</feature>
<dbReference type="PANTHER" id="PTHR43103">
    <property type="entry name" value="NUCLEOSIDE-DIPHOSPHATE-SUGAR EPIMERASE"/>
    <property type="match status" value="1"/>
</dbReference>
<evidence type="ECO:0000256" key="2">
    <source>
        <dbReference type="ARBA" id="ARBA00023002"/>
    </source>
</evidence>
<accession>A0ABP9TR23</accession>
<reference evidence="7" key="1">
    <citation type="journal article" date="2019" name="Int. J. Syst. Evol. Microbiol.">
        <title>The Global Catalogue of Microorganisms (GCM) 10K type strain sequencing project: providing services to taxonomists for standard genome sequencing and annotation.</title>
        <authorList>
            <consortium name="The Broad Institute Genomics Platform"/>
            <consortium name="The Broad Institute Genome Sequencing Center for Infectious Disease"/>
            <person name="Wu L."/>
            <person name="Ma J."/>
        </authorList>
    </citation>
    <scope>NUCLEOTIDE SEQUENCE [LARGE SCALE GENOMIC DNA]</scope>
    <source>
        <strain evidence="7">JCM 18952</strain>
    </source>
</reference>
<dbReference type="InterPro" id="IPR036291">
    <property type="entry name" value="NAD(P)-bd_dom_sf"/>
</dbReference>
<organism evidence="6 7">
    <name type="scientific">Paeniglutamicibacter antarcticus</name>
    <dbReference type="NCBI Taxonomy" id="494023"/>
    <lineage>
        <taxon>Bacteria</taxon>
        <taxon>Bacillati</taxon>
        <taxon>Actinomycetota</taxon>
        <taxon>Actinomycetes</taxon>
        <taxon>Micrococcales</taxon>
        <taxon>Micrococcaceae</taxon>
        <taxon>Paeniglutamicibacter</taxon>
    </lineage>
</organism>
<sequence length="300" mass="32286">MNKTSEFDIAGSAVSDMRVAITGAAGSLAADIIPALLEACVELVCVDRTKPAKDLGLEWHICSINDRDALKAAFVGCDAVVHLAGIPLEDEWERILENNIDGTQAVLDTALHAGINKVVLASSIHATGFVGIPADEAVPADVRVRPNTFYGVSKAALEALGSYYHDRYAMNVICLRIASRFSEPQNVRMLSTWLSPEDAGRLFIAALGPQATGFRTIWGVSRNARGYLSAEAGEAIGFHALDDAEVFAEQISEEAESNPLAAESQWDRKYLGGVFSSDEPPLQPYSIDNQEPHQTEGSNK</sequence>
<evidence type="ECO:0000259" key="5">
    <source>
        <dbReference type="Pfam" id="PF01370"/>
    </source>
</evidence>
<dbReference type="InterPro" id="IPR001509">
    <property type="entry name" value="Epimerase_deHydtase"/>
</dbReference>